<feature type="region of interest" description="Disordered" evidence="1">
    <location>
        <begin position="35"/>
        <end position="79"/>
    </location>
</feature>
<gene>
    <name evidence="2" type="ORF">FKW44_015286</name>
</gene>
<protein>
    <submittedName>
        <fullName evidence="2">Uncharacterized protein</fullName>
    </submittedName>
</protein>
<dbReference type="EMBL" id="CP045899">
    <property type="protein sequence ID" value="QQP41039.1"/>
    <property type="molecule type" value="Genomic_DNA"/>
</dbReference>
<evidence type="ECO:0000313" key="2">
    <source>
        <dbReference type="EMBL" id="QQP41039.1"/>
    </source>
</evidence>
<dbReference type="Proteomes" id="UP000595437">
    <property type="component" value="Chromosome 10"/>
</dbReference>
<sequence length="100" mass="10815">MGEMACYEETCPQCGQVPPSKKLMYEAYERKKRQLEQKRKKQLQQVAASRAAVRSNAASASMDSKLPESGHNGKGTTTAAVIVQNSKDVAEAAKSNNAVV</sequence>
<keyword evidence="3" id="KW-1185">Reference proteome</keyword>
<evidence type="ECO:0000313" key="3">
    <source>
        <dbReference type="Proteomes" id="UP000595437"/>
    </source>
</evidence>
<accession>A0A7T8H037</accession>
<organism evidence="2 3">
    <name type="scientific">Caligus rogercresseyi</name>
    <name type="common">Sea louse</name>
    <dbReference type="NCBI Taxonomy" id="217165"/>
    <lineage>
        <taxon>Eukaryota</taxon>
        <taxon>Metazoa</taxon>
        <taxon>Ecdysozoa</taxon>
        <taxon>Arthropoda</taxon>
        <taxon>Crustacea</taxon>
        <taxon>Multicrustacea</taxon>
        <taxon>Hexanauplia</taxon>
        <taxon>Copepoda</taxon>
        <taxon>Siphonostomatoida</taxon>
        <taxon>Caligidae</taxon>
        <taxon>Caligus</taxon>
    </lineage>
</organism>
<dbReference type="AlphaFoldDB" id="A0A7T8H037"/>
<proteinExistence type="predicted"/>
<reference evidence="3" key="1">
    <citation type="submission" date="2021-01" db="EMBL/GenBank/DDBJ databases">
        <title>Caligus Genome Assembly.</title>
        <authorList>
            <person name="Gallardo-Escarate C."/>
        </authorList>
    </citation>
    <scope>NUCLEOTIDE SEQUENCE [LARGE SCALE GENOMIC DNA]</scope>
</reference>
<name>A0A7T8H037_CALRO</name>
<evidence type="ECO:0000256" key="1">
    <source>
        <dbReference type="SAM" id="MobiDB-lite"/>
    </source>
</evidence>
<feature type="compositionally biased region" description="Low complexity" evidence="1">
    <location>
        <begin position="43"/>
        <end position="61"/>
    </location>
</feature>